<evidence type="ECO:0000256" key="3">
    <source>
        <dbReference type="ARBA" id="ARBA00023163"/>
    </source>
</evidence>
<feature type="region of interest" description="Disordered" evidence="4">
    <location>
        <begin position="132"/>
        <end position="168"/>
    </location>
</feature>
<evidence type="ECO:0000256" key="4">
    <source>
        <dbReference type="SAM" id="MobiDB-lite"/>
    </source>
</evidence>
<protein>
    <submittedName>
        <fullName evidence="6">HTH-type transcriptional repressor YtrA</fullName>
    </submittedName>
</protein>
<dbReference type="RefSeq" id="WP_246649503.1">
    <property type="nucleotide sequence ID" value="NZ_CP068985.1"/>
</dbReference>
<reference evidence="6 7" key="1">
    <citation type="journal article" date="2021" name="ACS Chem. Biol.">
        <title>Genomic-Led Discovery of a Novel Glycopeptide Antibiotic by Nonomuraea coxensis DSM 45129.</title>
        <authorList>
            <person name="Yushchuk O."/>
            <person name="Vior N.M."/>
            <person name="Andreo-Vidal A."/>
            <person name="Berini F."/>
            <person name="Ruckert C."/>
            <person name="Busche T."/>
            <person name="Binda E."/>
            <person name="Kalinowski J."/>
            <person name="Truman A.W."/>
            <person name="Marinelli F."/>
        </authorList>
    </citation>
    <scope>NUCLEOTIDE SEQUENCE [LARGE SCALE GENOMIC DNA]</scope>
    <source>
        <strain evidence="6 7">DSM 45129</strain>
    </source>
</reference>
<dbReference type="InterPro" id="IPR036390">
    <property type="entry name" value="WH_DNA-bd_sf"/>
</dbReference>
<keyword evidence="7" id="KW-1185">Reference proteome</keyword>
<dbReference type="EMBL" id="CP068985">
    <property type="protein sequence ID" value="QYC42224.1"/>
    <property type="molecule type" value="Genomic_DNA"/>
</dbReference>
<dbReference type="Proteomes" id="UP000824681">
    <property type="component" value="Chromosome"/>
</dbReference>
<proteinExistence type="predicted"/>
<evidence type="ECO:0000256" key="2">
    <source>
        <dbReference type="ARBA" id="ARBA00023125"/>
    </source>
</evidence>
<keyword evidence="1" id="KW-0805">Transcription regulation</keyword>
<organism evidence="6 7">
    <name type="scientific">Nonomuraea coxensis DSM 45129</name>
    <dbReference type="NCBI Taxonomy" id="1122611"/>
    <lineage>
        <taxon>Bacteria</taxon>
        <taxon>Bacillati</taxon>
        <taxon>Actinomycetota</taxon>
        <taxon>Actinomycetes</taxon>
        <taxon>Streptosporangiales</taxon>
        <taxon>Streptosporangiaceae</taxon>
        <taxon>Nonomuraea</taxon>
    </lineage>
</organism>
<name>A0ABX8U662_9ACTN</name>
<evidence type="ECO:0000313" key="6">
    <source>
        <dbReference type="EMBL" id="QYC42224.1"/>
    </source>
</evidence>
<evidence type="ECO:0000256" key="1">
    <source>
        <dbReference type="ARBA" id="ARBA00023015"/>
    </source>
</evidence>
<dbReference type="PANTHER" id="PTHR38445">
    <property type="entry name" value="HTH-TYPE TRANSCRIPTIONAL REPRESSOR YTRA"/>
    <property type="match status" value="1"/>
</dbReference>
<evidence type="ECO:0000259" key="5">
    <source>
        <dbReference type="PROSITE" id="PS50949"/>
    </source>
</evidence>
<evidence type="ECO:0000313" key="7">
    <source>
        <dbReference type="Proteomes" id="UP000824681"/>
    </source>
</evidence>
<dbReference type="Gene3D" id="1.10.10.10">
    <property type="entry name" value="Winged helix-like DNA-binding domain superfamily/Winged helix DNA-binding domain"/>
    <property type="match status" value="1"/>
</dbReference>
<dbReference type="Pfam" id="PF00392">
    <property type="entry name" value="GntR"/>
    <property type="match status" value="1"/>
</dbReference>
<accession>A0ABX8U662</accession>
<dbReference type="PANTHER" id="PTHR38445:SF7">
    <property type="entry name" value="GNTR-FAMILY TRANSCRIPTIONAL REGULATOR"/>
    <property type="match status" value="1"/>
</dbReference>
<dbReference type="CDD" id="cd07377">
    <property type="entry name" value="WHTH_GntR"/>
    <property type="match status" value="1"/>
</dbReference>
<dbReference type="PROSITE" id="PS50949">
    <property type="entry name" value="HTH_GNTR"/>
    <property type="match status" value="1"/>
</dbReference>
<feature type="domain" description="HTH gntR-type" evidence="5">
    <location>
        <begin position="12"/>
        <end position="80"/>
    </location>
</feature>
<dbReference type="SUPFAM" id="SSF46785">
    <property type="entry name" value="Winged helix' DNA-binding domain"/>
    <property type="match status" value="1"/>
</dbReference>
<feature type="compositionally biased region" description="Low complexity" evidence="4">
    <location>
        <begin position="151"/>
        <end position="160"/>
    </location>
</feature>
<dbReference type="InterPro" id="IPR000524">
    <property type="entry name" value="Tscrpt_reg_HTH_GntR"/>
</dbReference>
<dbReference type="SMART" id="SM00345">
    <property type="entry name" value="HTH_GNTR"/>
    <property type="match status" value="1"/>
</dbReference>
<gene>
    <name evidence="6" type="primary">ytrA3</name>
    <name evidence="6" type="ORF">Nocox_23100</name>
</gene>
<dbReference type="InterPro" id="IPR036388">
    <property type="entry name" value="WH-like_DNA-bd_sf"/>
</dbReference>
<keyword evidence="2" id="KW-0238">DNA-binding</keyword>
<sequence length="176" mass="19133">MIEFHLDSRSGVSPYLQLVQQVRHALRLGVLREGDQMPTVKEVVAQLAINANTVLKAYRELEHEGLVAARPGVGTFVTATLTDASLAAHGPLRLELRRWLDKARRAGLDDESIEALFMTTFRTTAQEDIARTPSCTPRDWAGDTAGAGRCASAPSASPPATSWGWSVPTAPARRRC</sequence>
<keyword evidence="3" id="KW-0804">Transcription</keyword>